<evidence type="ECO:0000313" key="6">
    <source>
        <dbReference type="EMBL" id="NWJ56966.1"/>
    </source>
</evidence>
<sequence>MVGSEPSGDYSELKKAKPGYKLVKSLFGKEIEIPEEWDVKELKNLAKIKGRIGWRGYSQNDFVEEGKGVISLGGTNIKNDKLDLSKRRYVTFEKYDESPEIQVNTNDILIQKTGTIGGVALIDKNVGKATINPNVSIIKKILCNSLFLSFSLTNSYVKKQINRFKTATSVPLLTQEQISSLIIFVPSKPEQQKIASILSNVVSLISSFDEFLSHTKRLKTGLMQQLLTEGIGHKKFKKVNLGFGKTIEFPEEWKIEILKENTSKIGSGITPFGGSEVYQKDGIPFIRSQNVHFDGLHLDNVAYITQEIHDKMSGTKLKSMDVLLNITGASIGRCSIVPEKFGEGNVNQHVCIIRSKPSLFPGFLNYFLISSLMQNMINSVQGGISRQGLNFKDLGNLHIPIPKFEEQQKITSILSEVDKKINNLESNKTRLENLKKGLMQNLLTGQIRVTV</sequence>
<evidence type="ECO:0000256" key="1">
    <source>
        <dbReference type="ARBA" id="ARBA00010923"/>
    </source>
</evidence>
<keyword evidence="4" id="KW-0175">Coiled coil</keyword>
<reference evidence="6 7" key="1">
    <citation type="journal article" date="2019" name="Environ. Microbiol.">
        <title>Genomics insights into ecotype formation of ammonia-oxidizing archaea in the deep ocean.</title>
        <authorList>
            <person name="Wang Y."/>
            <person name="Huang J.M."/>
            <person name="Cui G.J."/>
            <person name="Nunoura T."/>
            <person name="Takaki Y."/>
            <person name="Li W.L."/>
            <person name="Li J."/>
            <person name="Gao Z.M."/>
            <person name="Takai K."/>
            <person name="Zhang A.Q."/>
            <person name="Stepanauskas R."/>
        </authorList>
    </citation>
    <scope>NUCLEOTIDE SEQUENCE [LARGE SCALE GENOMIC DNA]</scope>
    <source>
        <strain evidence="6 7">L15a</strain>
    </source>
</reference>
<evidence type="ECO:0000256" key="3">
    <source>
        <dbReference type="ARBA" id="ARBA00023125"/>
    </source>
</evidence>
<keyword evidence="6" id="KW-0255">Endonuclease</keyword>
<feature type="domain" description="Type I restriction modification DNA specificity" evidence="5">
    <location>
        <begin position="34"/>
        <end position="203"/>
    </location>
</feature>
<keyword evidence="6" id="KW-0540">Nuclease</keyword>
<dbReference type="Gene3D" id="1.10.287.1120">
    <property type="entry name" value="Bipartite methylase S protein"/>
    <property type="match status" value="1"/>
</dbReference>
<dbReference type="InterPro" id="IPR044946">
    <property type="entry name" value="Restrct_endonuc_typeI_TRD_sf"/>
</dbReference>
<protein>
    <submittedName>
        <fullName evidence="6">Restriction endonuclease subunit S</fullName>
    </submittedName>
</protein>
<evidence type="ECO:0000313" key="7">
    <source>
        <dbReference type="Proteomes" id="UP000575480"/>
    </source>
</evidence>
<comment type="similarity">
    <text evidence="1">Belongs to the type-I restriction system S methylase family.</text>
</comment>
<dbReference type="Gene3D" id="3.90.220.20">
    <property type="entry name" value="DNA methylase specificity domains"/>
    <property type="match status" value="2"/>
</dbReference>
<dbReference type="GO" id="GO:0004519">
    <property type="term" value="F:endonuclease activity"/>
    <property type="evidence" value="ECO:0007669"/>
    <property type="project" value="UniProtKB-KW"/>
</dbReference>
<keyword evidence="2" id="KW-0680">Restriction system</keyword>
<proteinExistence type="inferred from homology"/>
<evidence type="ECO:0000256" key="2">
    <source>
        <dbReference type="ARBA" id="ARBA00022747"/>
    </source>
</evidence>
<keyword evidence="3" id="KW-0238">DNA-binding</keyword>
<dbReference type="InterPro" id="IPR000055">
    <property type="entry name" value="Restrct_endonuc_typeI_TRD"/>
</dbReference>
<evidence type="ECO:0000259" key="5">
    <source>
        <dbReference type="Pfam" id="PF01420"/>
    </source>
</evidence>
<dbReference type="CDD" id="cd17256">
    <property type="entry name" value="RMtype1_S_EcoJA65PI-TRD1-CR1_like"/>
    <property type="match status" value="1"/>
</dbReference>
<feature type="domain" description="Type I restriction modification DNA specificity" evidence="5">
    <location>
        <begin position="252"/>
        <end position="428"/>
    </location>
</feature>
<dbReference type="InterPro" id="IPR052021">
    <property type="entry name" value="Type-I_RS_S_subunit"/>
</dbReference>
<comment type="caution">
    <text evidence="6">The sequence shown here is derived from an EMBL/GenBank/DDBJ whole genome shotgun (WGS) entry which is preliminary data.</text>
</comment>
<gene>
    <name evidence="6" type="ORF">HX858_04325</name>
</gene>
<organism evidence="6 7">
    <name type="scientific">Marine Group I thaumarchaeote</name>
    <dbReference type="NCBI Taxonomy" id="2511932"/>
    <lineage>
        <taxon>Archaea</taxon>
        <taxon>Nitrososphaerota</taxon>
        <taxon>Marine Group I</taxon>
    </lineage>
</organism>
<dbReference type="SUPFAM" id="SSF116734">
    <property type="entry name" value="DNA methylase specificity domain"/>
    <property type="match status" value="2"/>
</dbReference>
<feature type="coiled-coil region" evidence="4">
    <location>
        <begin position="414"/>
        <end position="441"/>
    </location>
</feature>
<dbReference type="Proteomes" id="UP000575480">
    <property type="component" value="Unassembled WGS sequence"/>
</dbReference>
<dbReference type="Pfam" id="PF01420">
    <property type="entry name" value="Methylase_S"/>
    <property type="match status" value="2"/>
</dbReference>
<dbReference type="PANTHER" id="PTHR30408">
    <property type="entry name" value="TYPE-1 RESTRICTION ENZYME ECOKI SPECIFICITY PROTEIN"/>
    <property type="match status" value="1"/>
</dbReference>
<dbReference type="GO" id="GO:0009307">
    <property type="term" value="P:DNA restriction-modification system"/>
    <property type="evidence" value="ECO:0007669"/>
    <property type="project" value="UniProtKB-KW"/>
</dbReference>
<evidence type="ECO:0000256" key="4">
    <source>
        <dbReference type="SAM" id="Coils"/>
    </source>
</evidence>
<keyword evidence="6" id="KW-0378">Hydrolase</keyword>
<dbReference type="GO" id="GO:0003677">
    <property type="term" value="F:DNA binding"/>
    <property type="evidence" value="ECO:0007669"/>
    <property type="project" value="UniProtKB-KW"/>
</dbReference>
<dbReference type="EMBL" id="JACATH010000002">
    <property type="protein sequence ID" value="NWJ56966.1"/>
    <property type="molecule type" value="Genomic_DNA"/>
</dbReference>
<dbReference type="PANTHER" id="PTHR30408:SF12">
    <property type="entry name" value="TYPE I RESTRICTION ENZYME MJAVIII SPECIFICITY SUBUNIT"/>
    <property type="match status" value="1"/>
</dbReference>
<name>A0A7K4MUH4_9ARCH</name>
<accession>A0A7K4MUH4</accession>
<dbReference type="AlphaFoldDB" id="A0A7K4MUH4"/>